<name>A0A6L5YGU2_9FIRM</name>
<reference evidence="1 2" key="1">
    <citation type="submission" date="2019-08" db="EMBL/GenBank/DDBJ databases">
        <title>In-depth cultivation of the pig gut microbiome towards novel bacterial diversity and tailored functional studies.</title>
        <authorList>
            <person name="Wylensek D."/>
            <person name="Hitch T.C.A."/>
            <person name="Clavel T."/>
        </authorList>
    </citation>
    <scope>NUCLEOTIDE SEQUENCE [LARGE SCALE GENOMIC DNA]</scope>
    <source>
        <strain evidence="1 2">WCA3-601-WT-6H</strain>
    </source>
</reference>
<sequence length="144" mass="16928">MKMNREVELVLSGLHDTEGTSDKNAVETAQTAQYFKRNDSHYLLYEEDIEGFDGTCKSRIKFRDNMLELTRQGAVEMHMIFEENKRHVVPYNTPYGQLLLGIETRRVQVEEQKDRICVTVEYILDQEGEPFSESCLKLYIREKQ</sequence>
<dbReference type="AlphaFoldDB" id="A0A6L5YGU2"/>
<keyword evidence="2" id="KW-1185">Reference proteome</keyword>
<evidence type="ECO:0000313" key="2">
    <source>
        <dbReference type="Proteomes" id="UP000476055"/>
    </source>
</evidence>
<dbReference type="Pfam" id="PF09148">
    <property type="entry name" value="DUF1934"/>
    <property type="match status" value="1"/>
</dbReference>
<evidence type="ECO:0000313" key="1">
    <source>
        <dbReference type="EMBL" id="MST57504.1"/>
    </source>
</evidence>
<comment type="caution">
    <text evidence="1">The sequence shown here is derived from an EMBL/GenBank/DDBJ whole genome shotgun (WGS) entry which is preliminary data.</text>
</comment>
<dbReference type="InterPro" id="IPR012674">
    <property type="entry name" value="Calycin"/>
</dbReference>
<dbReference type="Proteomes" id="UP000476055">
    <property type="component" value="Unassembled WGS sequence"/>
</dbReference>
<dbReference type="EMBL" id="VUMU01000003">
    <property type="protein sequence ID" value="MST57504.1"/>
    <property type="molecule type" value="Genomic_DNA"/>
</dbReference>
<dbReference type="SUPFAM" id="SSF50814">
    <property type="entry name" value="Lipocalins"/>
    <property type="match status" value="1"/>
</dbReference>
<proteinExistence type="predicted"/>
<dbReference type="Gene3D" id="2.40.128.20">
    <property type="match status" value="1"/>
</dbReference>
<accession>A0A6L5YGU2</accession>
<organism evidence="1 2">
    <name type="scientific">Waltera intestinalis</name>
    <dbReference type="NCBI Taxonomy" id="2606635"/>
    <lineage>
        <taxon>Bacteria</taxon>
        <taxon>Bacillati</taxon>
        <taxon>Bacillota</taxon>
        <taxon>Clostridia</taxon>
        <taxon>Lachnospirales</taxon>
        <taxon>Lachnospiraceae</taxon>
        <taxon>Waltera</taxon>
    </lineage>
</organism>
<protein>
    <submittedName>
        <fullName evidence="1">DUF1934 domain-containing protein</fullName>
    </submittedName>
</protein>
<gene>
    <name evidence="1" type="ORF">FYJ59_04475</name>
</gene>
<dbReference type="InterPro" id="IPR015231">
    <property type="entry name" value="DUF1934"/>
</dbReference>